<comment type="caution">
    <text evidence="1">The sequence shown here is derived from an EMBL/GenBank/DDBJ whole genome shotgun (WGS) entry which is preliminary data.</text>
</comment>
<organism evidence="1 2">
    <name type="scientific">Actinomadura alba</name>
    <dbReference type="NCBI Taxonomy" id="406431"/>
    <lineage>
        <taxon>Bacteria</taxon>
        <taxon>Bacillati</taxon>
        <taxon>Actinomycetota</taxon>
        <taxon>Actinomycetes</taxon>
        <taxon>Streptosporangiales</taxon>
        <taxon>Thermomonosporaceae</taxon>
        <taxon>Actinomadura</taxon>
    </lineage>
</organism>
<dbReference type="RefSeq" id="WP_187247985.1">
    <property type="nucleotide sequence ID" value="NZ_BAAAOK010000043.1"/>
</dbReference>
<evidence type="ECO:0000313" key="2">
    <source>
        <dbReference type="Proteomes" id="UP000805614"/>
    </source>
</evidence>
<name>A0ABR7M1E7_9ACTN</name>
<accession>A0ABR7M1E7</accession>
<dbReference type="EMBL" id="JABVEC010000052">
    <property type="protein sequence ID" value="MBC6470944.1"/>
    <property type="molecule type" value="Genomic_DNA"/>
</dbReference>
<evidence type="ECO:0000313" key="1">
    <source>
        <dbReference type="EMBL" id="MBC6470944.1"/>
    </source>
</evidence>
<dbReference type="Proteomes" id="UP000805614">
    <property type="component" value="Unassembled WGS sequence"/>
</dbReference>
<gene>
    <name evidence="1" type="ORF">HKK74_36455</name>
</gene>
<keyword evidence="2" id="KW-1185">Reference proteome</keyword>
<sequence>MSELQVGEIVDITTKGARIAGTTDHMLHFTYAKPESAAHNWLDDDPATGSVYPAAYAVTASGVISVRYQVLTKA</sequence>
<protein>
    <submittedName>
        <fullName evidence="1">Uncharacterized protein</fullName>
    </submittedName>
</protein>
<reference evidence="1 2" key="1">
    <citation type="submission" date="2020-06" db="EMBL/GenBank/DDBJ databases">
        <title>Actinomadura xiongansis sp. nov., isolated from soil of Baiyangdian.</title>
        <authorList>
            <person name="Zhang X."/>
        </authorList>
    </citation>
    <scope>NUCLEOTIDE SEQUENCE [LARGE SCALE GENOMIC DNA]</scope>
    <source>
        <strain evidence="1 2">HBUM206468</strain>
    </source>
</reference>
<proteinExistence type="predicted"/>